<reference evidence="2 3" key="1">
    <citation type="submission" date="2024-10" db="EMBL/GenBank/DDBJ databases">
        <authorList>
            <person name="Kim D."/>
        </authorList>
    </citation>
    <scope>NUCLEOTIDE SEQUENCE [LARGE SCALE GENOMIC DNA]</scope>
    <source>
        <strain evidence="2">BH-2024</strain>
    </source>
</reference>
<feature type="compositionally biased region" description="Polar residues" evidence="1">
    <location>
        <begin position="66"/>
        <end position="76"/>
    </location>
</feature>
<organism evidence="2 3">
    <name type="scientific">Heterodera trifolii</name>
    <dbReference type="NCBI Taxonomy" id="157864"/>
    <lineage>
        <taxon>Eukaryota</taxon>
        <taxon>Metazoa</taxon>
        <taxon>Ecdysozoa</taxon>
        <taxon>Nematoda</taxon>
        <taxon>Chromadorea</taxon>
        <taxon>Rhabditida</taxon>
        <taxon>Tylenchina</taxon>
        <taxon>Tylenchomorpha</taxon>
        <taxon>Tylenchoidea</taxon>
        <taxon>Heteroderidae</taxon>
        <taxon>Heteroderinae</taxon>
        <taxon>Heterodera</taxon>
    </lineage>
</organism>
<dbReference type="AlphaFoldDB" id="A0ABD2LCG4"/>
<feature type="compositionally biased region" description="Basic and acidic residues" evidence="1">
    <location>
        <begin position="546"/>
        <end position="669"/>
    </location>
</feature>
<accession>A0ABD2LCG4</accession>
<gene>
    <name evidence="2" type="ORF">niasHT_015602</name>
</gene>
<feature type="region of interest" description="Disordered" evidence="1">
    <location>
        <begin position="126"/>
        <end position="207"/>
    </location>
</feature>
<feature type="region of interest" description="Disordered" evidence="1">
    <location>
        <begin position="65"/>
        <end position="96"/>
    </location>
</feature>
<dbReference type="InterPro" id="IPR029034">
    <property type="entry name" value="Cystine-knot_cytokine"/>
</dbReference>
<feature type="region of interest" description="Disordered" evidence="1">
    <location>
        <begin position="504"/>
        <end position="704"/>
    </location>
</feature>
<dbReference type="PANTHER" id="PTHR33995:SF7">
    <property type="entry name" value="BURSICON SUBUNIT ALPHA-RELATED"/>
    <property type="match status" value="1"/>
</dbReference>
<protein>
    <submittedName>
        <fullName evidence="2">Uncharacterized protein</fullName>
    </submittedName>
</protein>
<dbReference type="EMBL" id="JBICBT010000461">
    <property type="protein sequence ID" value="KAL3112896.1"/>
    <property type="molecule type" value="Genomic_DNA"/>
</dbReference>
<sequence>MNEDDELTREILALFDYEDKWDNTKGAQNRTIDTQRGDHSNGTNVNWATKKLETEQLQFSMDPLAETNSTNEWTTKSGEKTGEIQMEKGPAKEQQQLAEYDQLTSNDPTNEEKIVTKTTQAQAELTMTTKNASETTAYSQRNASTAEADLEREANGTEMAQRKWEKVANDGERKGNSSEAEEKVPKMEENGHKKEMPTEETETKANRTENVASVLPISPFSSAPTVPSLQIAMPSVGILEEALSNGTASPSTITYSENKLNESTEPSIEFTNITMPLVGIEMASTNLKSIEKENETEILAKNQSENAKSNLTTNTSQSTTELRTLYPLESELSLPLLSPPMPPTELPIINYEANGTDVFVEEMSNRSEEENGTSAAEGIKGGALEELKRKVEGKMRIDDAEFVELSEYRQHLRQILSDVESVLSKWPGQLAHFSDFPKSRRFISISASMPNRNSDLFIARKNAISASVSSNFEEIRKSPVKMGTTEAITAQMEMEKMPILTTTEKTKKEKTDREKETNGKETVGQKTKTIEEETNTEEIVGKKRGNTVEEKKETEEETTEKERMAKETKTEETEARETMAKETKIGETVARETEARKTTETRETETRKTVAKEETETRKAMAKGIETRETETRKTMAKGTETRETRKTMAKGTETRETETRKTMEKGTETSHPSDSLEPIARPLSSESDSDERPHSNSPKKTGFFGAEHFSSKYFSLIPLRNISAVDHCKHLAQDDLVHELKQKGTYNPELMAWDVSGVFRFLDKTITDQYERQSKAPKSSDQAVKRNVEALERLLSELNLRCDVRSPEVLSRLGNLTMNESKRSIISPSLRQQKDQFQLMRHKRNSVLAHLVGKSDGKRRKRRATKKEDKTEQKDGRKQQRKQKQKQKMIGDVHAVPFGCDKRGDSEDGYLRLCGACQTIRKLPDEFFPPFINEVACDEDKACLYFYDYPHGKCKQKHMNFVVLKNVGTPLCQIWEKFNLNVRVSCECFVDEMSFFSKYV</sequence>
<feature type="region of interest" description="Disordered" evidence="1">
    <location>
        <begin position="855"/>
        <end position="890"/>
    </location>
</feature>
<comment type="caution">
    <text evidence="2">The sequence shown here is derived from an EMBL/GenBank/DDBJ whole genome shotgun (WGS) entry which is preliminary data.</text>
</comment>
<feature type="compositionally biased region" description="Polar residues" evidence="1">
    <location>
        <begin position="126"/>
        <end position="145"/>
    </location>
</feature>
<feature type="compositionally biased region" description="Basic and acidic residues" evidence="1">
    <location>
        <begin position="149"/>
        <end position="207"/>
    </location>
</feature>
<feature type="compositionally biased region" description="Basic and acidic residues" evidence="1">
    <location>
        <begin position="504"/>
        <end position="519"/>
    </location>
</feature>
<feature type="compositionally biased region" description="Basic and acidic residues" evidence="1">
    <location>
        <begin position="77"/>
        <end position="91"/>
    </location>
</feature>
<dbReference type="PANTHER" id="PTHR33995">
    <property type="entry name" value="PROTEIN CBG18546"/>
    <property type="match status" value="1"/>
</dbReference>
<evidence type="ECO:0000313" key="3">
    <source>
        <dbReference type="Proteomes" id="UP001620626"/>
    </source>
</evidence>
<proteinExistence type="predicted"/>
<dbReference type="SUPFAM" id="SSF57501">
    <property type="entry name" value="Cystine-knot cytokines"/>
    <property type="match status" value="1"/>
</dbReference>
<name>A0ABD2LCG4_9BILA</name>
<dbReference type="Proteomes" id="UP001620626">
    <property type="component" value="Unassembled WGS sequence"/>
</dbReference>
<keyword evidence="3" id="KW-1185">Reference proteome</keyword>
<evidence type="ECO:0000313" key="2">
    <source>
        <dbReference type="EMBL" id="KAL3112896.1"/>
    </source>
</evidence>
<evidence type="ECO:0000256" key="1">
    <source>
        <dbReference type="SAM" id="MobiDB-lite"/>
    </source>
</evidence>
<feature type="compositionally biased region" description="Basic and acidic residues" evidence="1">
    <location>
        <begin position="867"/>
        <end position="879"/>
    </location>
</feature>